<accession>A0A8C2WGE7</accession>
<protein>
    <recommendedName>
        <fullName evidence="3">UBP-type domain-containing protein</fullName>
    </recommendedName>
</protein>
<evidence type="ECO:0000256" key="2">
    <source>
        <dbReference type="PROSITE-ProRule" id="PRU00502"/>
    </source>
</evidence>
<feature type="domain" description="UBP-type" evidence="3">
    <location>
        <begin position="1"/>
        <end position="51"/>
    </location>
</feature>
<dbReference type="AlphaFoldDB" id="A0A8C2WGE7"/>
<evidence type="ECO:0000313" key="4">
    <source>
        <dbReference type="Ensembl" id="ENSCLMP00005001966.1"/>
    </source>
</evidence>
<keyword evidence="2" id="KW-0863">Zinc-finger</keyword>
<name>A0A8C2WGE7_CYCLU</name>
<sequence length="51" mass="5729">MECPHLNSNVSSPIDTFRLPNGTPFSWCCNACRSNKSPWICLTCLMVHCGR</sequence>
<dbReference type="Ensembl" id="ENSCLMT00005002068.1">
    <property type="protein sequence ID" value="ENSCLMP00005001966.1"/>
    <property type="gene ID" value="ENSCLMG00005001030.1"/>
</dbReference>
<organism evidence="4 5">
    <name type="scientific">Cyclopterus lumpus</name>
    <name type="common">Lumpsucker</name>
    <dbReference type="NCBI Taxonomy" id="8103"/>
    <lineage>
        <taxon>Eukaryota</taxon>
        <taxon>Metazoa</taxon>
        <taxon>Chordata</taxon>
        <taxon>Craniata</taxon>
        <taxon>Vertebrata</taxon>
        <taxon>Euteleostomi</taxon>
        <taxon>Actinopterygii</taxon>
        <taxon>Neopterygii</taxon>
        <taxon>Teleostei</taxon>
        <taxon>Neoteleostei</taxon>
        <taxon>Acanthomorphata</taxon>
        <taxon>Eupercaria</taxon>
        <taxon>Perciformes</taxon>
        <taxon>Cottioidei</taxon>
        <taxon>Cottales</taxon>
        <taxon>Cyclopteridae</taxon>
        <taxon>Cyclopterus</taxon>
    </lineage>
</organism>
<reference evidence="4" key="1">
    <citation type="submission" date="2025-08" db="UniProtKB">
        <authorList>
            <consortium name="Ensembl"/>
        </authorList>
    </citation>
    <scope>IDENTIFICATION</scope>
</reference>
<dbReference type="InterPro" id="IPR013083">
    <property type="entry name" value="Znf_RING/FYVE/PHD"/>
</dbReference>
<keyword evidence="2" id="KW-0479">Metal-binding</keyword>
<dbReference type="Gene3D" id="3.30.40.10">
    <property type="entry name" value="Zinc/RING finger domain, C3HC4 (zinc finger)"/>
    <property type="match status" value="1"/>
</dbReference>
<evidence type="ECO:0000256" key="1">
    <source>
        <dbReference type="ARBA" id="ARBA00022786"/>
    </source>
</evidence>
<keyword evidence="2" id="KW-0862">Zinc</keyword>
<proteinExistence type="predicted"/>
<keyword evidence="1" id="KW-0833">Ubl conjugation pathway</keyword>
<dbReference type="SUPFAM" id="SSF57850">
    <property type="entry name" value="RING/U-box"/>
    <property type="match status" value="1"/>
</dbReference>
<dbReference type="PROSITE" id="PS50271">
    <property type="entry name" value="ZF_UBP"/>
    <property type="match status" value="1"/>
</dbReference>
<dbReference type="GO" id="GO:0008270">
    <property type="term" value="F:zinc ion binding"/>
    <property type="evidence" value="ECO:0007669"/>
    <property type="project" value="UniProtKB-KW"/>
</dbReference>
<dbReference type="Proteomes" id="UP000694565">
    <property type="component" value="Unplaced"/>
</dbReference>
<dbReference type="InterPro" id="IPR001607">
    <property type="entry name" value="Znf_UBP"/>
</dbReference>
<reference evidence="4" key="2">
    <citation type="submission" date="2025-09" db="UniProtKB">
        <authorList>
            <consortium name="Ensembl"/>
        </authorList>
    </citation>
    <scope>IDENTIFICATION</scope>
</reference>
<evidence type="ECO:0000313" key="5">
    <source>
        <dbReference type="Proteomes" id="UP000694565"/>
    </source>
</evidence>
<evidence type="ECO:0000259" key="3">
    <source>
        <dbReference type="PROSITE" id="PS50271"/>
    </source>
</evidence>
<keyword evidence="5" id="KW-1185">Reference proteome</keyword>